<evidence type="ECO:0000313" key="3">
    <source>
        <dbReference type="Proteomes" id="UP000430079"/>
    </source>
</evidence>
<accession>A0A640T460</accession>
<comment type="caution">
    <text evidence="2">The sequence shown here is derived from an EMBL/GenBank/DDBJ whole genome shotgun (WGS) entry which is preliminary data.</text>
</comment>
<feature type="compositionally biased region" description="Basic residues" evidence="1">
    <location>
        <begin position="14"/>
        <end position="29"/>
    </location>
</feature>
<gene>
    <name evidence="2" type="ORF">Sgleb_65660</name>
</gene>
<keyword evidence="3" id="KW-1185">Reference proteome</keyword>
<organism evidence="2 3">
    <name type="scientific">Streptomyces glebosus</name>
    <dbReference type="NCBI Taxonomy" id="249580"/>
    <lineage>
        <taxon>Bacteria</taxon>
        <taxon>Bacillati</taxon>
        <taxon>Actinomycetota</taxon>
        <taxon>Actinomycetes</taxon>
        <taxon>Kitasatosporales</taxon>
        <taxon>Streptomycetaceae</taxon>
        <taxon>Streptomyces</taxon>
    </lineage>
</organism>
<name>A0A640T460_9ACTN</name>
<evidence type="ECO:0000313" key="2">
    <source>
        <dbReference type="EMBL" id="GFE18519.1"/>
    </source>
</evidence>
<dbReference type="Pfam" id="PF05800">
    <property type="entry name" value="GvpO"/>
    <property type="match status" value="1"/>
</dbReference>
<dbReference type="AlphaFoldDB" id="A0A640T460"/>
<dbReference type="EMBL" id="BLIO01000001">
    <property type="protein sequence ID" value="GFE18519.1"/>
    <property type="molecule type" value="Genomic_DNA"/>
</dbReference>
<evidence type="ECO:0000256" key="1">
    <source>
        <dbReference type="SAM" id="MobiDB-lite"/>
    </source>
</evidence>
<dbReference type="GO" id="GO:0031412">
    <property type="term" value="P:gas vesicle organization"/>
    <property type="evidence" value="ECO:0007669"/>
    <property type="project" value="InterPro"/>
</dbReference>
<feature type="compositionally biased region" description="Basic and acidic residues" evidence="1">
    <location>
        <begin position="38"/>
        <end position="58"/>
    </location>
</feature>
<dbReference type="Proteomes" id="UP000430079">
    <property type="component" value="Unassembled WGS sequence"/>
</dbReference>
<reference evidence="2 3" key="1">
    <citation type="submission" date="2019-12" db="EMBL/GenBank/DDBJ databases">
        <title>Whole genome shotgun sequence of Streptomyces hygroscopicus subsp. glebosus NBRC 13786.</title>
        <authorList>
            <person name="Ichikawa N."/>
            <person name="Kimura A."/>
            <person name="Kitahashi Y."/>
            <person name="Komaki H."/>
            <person name="Tamura T."/>
        </authorList>
    </citation>
    <scope>NUCLEOTIDE SEQUENCE [LARGE SCALE GENOMIC DNA]</scope>
    <source>
        <strain evidence="2 3">NBRC 13786</strain>
    </source>
</reference>
<proteinExistence type="predicted"/>
<dbReference type="InterPro" id="IPR008634">
    <property type="entry name" value="Gas-vesicle_GvpO"/>
</dbReference>
<sequence length="145" mass="16246">MATGEEDETERVRRPSGKKTAKKTVKKTARSASSVGAGHRESESDSEEPRTGREEPHTGRRVSAPRAMRYAADQLKELLGRAPESVSAVQPTEDGWQADVEVLELERVPGTTSVMATYRVMLDKEGELVAYERTRRYTRGQIDRR</sequence>
<protein>
    <submittedName>
        <fullName evidence="2">Gas vesicle protein</fullName>
    </submittedName>
</protein>
<feature type="region of interest" description="Disordered" evidence="1">
    <location>
        <begin position="1"/>
        <end position="67"/>
    </location>
</feature>